<dbReference type="InterPro" id="IPR012340">
    <property type="entry name" value="NA-bd_OB-fold"/>
</dbReference>
<proteinExistence type="predicted"/>
<evidence type="ECO:0000259" key="1">
    <source>
        <dbReference type="Pfam" id="PF08646"/>
    </source>
</evidence>
<gene>
    <name evidence="2" type="ORF">NC653_016662</name>
</gene>
<dbReference type="Proteomes" id="UP001164929">
    <property type="component" value="Chromosome 6"/>
</dbReference>
<dbReference type="Gene3D" id="2.40.50.140">
    <property type="entry name" value="Nucleic acid-binding proteins"/>
    <property type="match status" value="1"/>
</dbReference>
<dbReference type="InterPro" id="IPR013955">
    <property type="entry name" value="Rep_factor-A_C"/>
</dbReference>
<evidence type="ECO:0000313" key="2">
    <source>
        <dbReference type="EMBL" id="KAJ6993593.1"/>
    </source>
</evidence>
<organism evidence="2 3">
    <name type="scientific">Populus alba x Populus x berolinensis</name>
    <dbReference type="NCBI Taxonomy" id="444605"/>
    <lineage>
        <taxon>Eukaryota</taxon>
        <taxon>Viridiplantae</taxon>
        <taxon>Streptophyta</taxon>
        <taxon>Embryophyta</taxon>
        <taxon>Tracheophyta</taxon>
        <taxon>Spermatophyta</taxon>
        <taxon>Magnoliopsida</taxon>
        <taxon>eudicotyledons</taxon>
        <taxon>Gunneridae</taxon>
        <taxon>Pentapetalae</taxon>
        <taxon>rosids</taxon>
        <taxon>fabids</taxon>
        <taxon>Malpighiales</taxon>
        <taxon>Salicaceae</taxon>
        <taxon>Saliceae</taxon>
        <taxon>Populus</taxon>
    </lineage>
</organism>
<sequence>MIGDIQCNKKVTRSRNSRWQRNRCNQEFDECDYRCLLQVQIQGPHKIDLGSKLETPITAPTMAPSTTPPATMLSKKFLREGEVPDPAASATSGITMEAVRAPAVNPVTNFSFNEALT</sequence>
<protein>
    <recommendedName>
        <fullName evidence="1">Replication factor A C-terminal domain-containing protein</fullName>
    </recommendedName>
</protein>
<dbReference type="Pfam" id="PF08646">
    <property type="entry name" value="Rep_fac-A_C"/>
    <property type="match status" value="1"/>
</dbReference>
<comment type="caution">
    <text evidence="2">The sequence shown here is derived from an EMBL/GenBank/DDBJ whole genome shotgun (WGS) entry which is preliminary data.</text>
</comment>
<dbReference type="AlphaFoldDB" id="A0AAD6QND5"/>
<dbReference type="EMBL" id="JAQIZT010000006">
    <property type="protein sequence ID" value="KAJ6993593.1"/>
    <property type="molecule type" value="Genomic_DNA"/>
</dbReference>
<reference evidence="2" key="1">
    <citation type="journal article" date="2023" name="Mol. Ecol. Resour.">
        <title>Chromosome-level genome assembly of a triploid poplar Populus alba 'Berolinensis'.</title>
        <authorList>
            <person name="Chen S."/>
            <person name="Yu Y."/>
            <person name="Wang X."/>
            <person name="Wang S."/>
            <person name="Zhang T."/>
            <person name="Zhou Y."/>
            <person name="He R."/>
            <person name="Meng N."/>
            <person name="Wang Y."/>
            <person name="Liu W."/>
            <person name="Liu Z."/>
            <person name="Liu J."/>
            <person name="Guo Q."/>
            <person name="Huang H."/>
            <person name="Sederoff R.R."/>
            <person name="Wang G."/>
            <person name="Qu G."/>
            <person name="Chen S."/>
        </authorList>
    </citation>
    <scope>NUCLEOTIDE SEQUENCE</scope>
    <source>
        <strain evidence="2">SC-2020</strain>
    </source>
</reference>
<name>A0AAD6QND5_9ROSI</name>
<accession>A0AAD6QND5</accession>
<keyword evidence="3" id="KW-1185">Reference proteome</keyword>
<feature type="domain" description="Replication factor A C-terminal" evidence="1">
    <location>
        <begin position="6"/>
        <end position="42"/>
    </location>
</feature>
<evidence type="ECO:0000313" key="3">
    <source>
        <dbReference type="Proteomes" id="UP001164929"/>
    </source>
</evidence>